<dbReference type="GO" id="GO:0030203">
    <property type="term" value="P:glycosaminoglycan metabolic process"/>
    <property type="evidence" value="ECO:0007669"/>
    <property type="project" value="TreeGrafter"/>
</dbReference>
<dbReference type="CDD" id="cd06568">
    <property type="entry name" value="GH20_SpHex_like"/>
    <property type="match status" value="1"/>
</dbReference>
<dbReference type="InterPro" id="IPR017853">
    <property type="entry name" value="GH"/>
</dbReference>
<dbReference type="InterPro" id="IPR015883">
    <property type="entry name" value="Glyco_hydro_20_cat"/>
</dbReference>
<protein>
    <recommendedName>
        <fullName evidence="3">beta-N-acetylhexosaminidase</fullName>
        <ecNumber evidence="3">3.2.1.52</ecNumber>
    </recommendedName>
</protein>
<dbReference type="PROSITE" id="PS51257">
    <property type="entry name" value="PROKAR_LIPOPROTEIN"/>
    <property type="match status" value="1"/>
</dbReference>
<dbReference type="SUPFAM" id="SSF51445">
    <property type="entry name" value="(Trans)glycosidases"/>
    <property type="match status" value="1"/>
</dbReference>
<proteinExistence type="inferred from homology"/>
<evidence type="ECO:0000256" key="2">
    <source>
        <dbReference type="ARBA" id="ARBA00006285"/>
    </source>
</evidence>
<dbReference type="InterPro" id="IPR029018">
    <property type="entry name" value="Hex-like_dom2"/>
</dbReference>
<keyword evidence="4" id="KW-0378">Hydrolase</keyword>
<dbReference type="PANTHER" id="PTHR22600">
    <property type="entry name" value="BETA-HEXOSAMINIDASE"/>
    <property type="match status" value="1"/>
</dbReference>
<evidence type="ECO:0000313" key="10">
    <source>
        <dbReference type="Proteomes" id="UP000253303"/>
    </source>
</evidence>
<accession>A0A366LYQ3</accession>
<dbReference type="InterPro" id="IPR025705">
    <property type="entry name" value="Beta_hexosaminidase_sua/sub"/>
</dbReference>
<evidence type="ECO:0000256" key="1">
    <source>
        <dbReference type="ARBA" id="ARBA00001231"/>
    </source>
</evidence>
<dbReference type="GO" id="GO:0004563">
    <property type="term" value="F:beta-N-acetylhexosaminidase activity"/>
    <property type="evidence" value="ECO:0007669"/>
    <property type="project" value="UniProtKB-EC"/>
</dbReference>
<comment type="catalytic activity">
    <reaction evidence="1">
        <text>Hydrolysis of terminal non-reducing N-acetyl-D-hexosamine residues in N-acetyl-beta-D-hexosaminides.</text>
        <dbReference type="EC" id="3.2.1.52"/>
    </reaction>
</comment>
<dbReference type="SUPFAM" id="SSF55545">
    <property type="entry name" value="beta-N-acetylhexosaminidase-like domain"/>
    <property type="match status" value="1"/>
</dbReference>
<keyword evidence="5" id="KW-0326">Glycosidase</keyword>
<name>A0A366LYQ3_9ACTN</name>
<reference evidence="9 10" key="1">
    <citation type="submission" date="2018-06" db="EMBL/GenBank/DDBJ databases">
        <title>Sphaerisporangium craniellae sp. nov., isolated from a marine sponge in the South China Sea.</title>
        <authorList>
            <person name="Li L."/>
        </authorList>
    </citation>
    <scope>NUCLEOTIDE SEQUENCE [LARGE SCALE GENOMIC DNA]</scope>
    <source>
        <strain evidence="9 10">LHW63015</strain>
    </source>
</reference>
<sequence>MDGRWWSNTSMGWPRPGVALVAGLFWAGAMTGCGSDVQVRGAALVPLPAEVVTGEGAFTLGTATAISVPAEAAGVAGHLAFAVEEATGRRPERRSGGEIRLALGAGTGAEGYELTVDDDGIVIRAQTEAGLFYGVQTLRQLLPQRADGEAVRVPAVRIADRPRFPWRGAMLDVARHFLPVAEVKRYIDLMAAYKLNVLHLHLTDDQGWRLAIEGWPALTEIGAASQVGGGRGGFYTADDYRDLVAYARARFVDVVPEIDLPGHTNAALASYAELNCDGRRRDPYTGIEVGFSALCVGSPQTDRFVSEVIAEVARLTPGRYIHVGGDEVRELSEPEYTRFMERAQEIVGGTGKRMAVWQEAGRARLLPGTIVQYWKADEDPGVVADAVRQGAKVVMSPASRVYLDMKYDSWTHVGQDWAGMVEVADSYEWDPATLIEGVGAAAVLGVEAPLWTETVGGFDDLTYLAFPRLPAVAEVAWTPQERRSFDVFAPRLAAQAGQWKRWGLNYHESPQIPWKR</sequence>
<gene>
    <name evidence="9" type="ORF">DP939_18160</name>
</gene>
<dbReference type="Gene3D" id="3.30.379.10">
    <property type="entry name" value="Chitobiase/beta-hexosaminidase domain 2-like"/>
    <property type="match status" value="1"/>
</dbReference>
<evidence type="ECO:0000313" key="9">
    <source>
        <dbReference type="EMBL" id="RBQ18444.1"/>
    </source>
</evidence>
<evidence type="ECO:0000259" key="7">
    <source>
        <dbReference type="Pfam" id="PF00728"/>
    </source>
</evidence>
<dbReference type="GO" id="GO:0016020">
    <property type="term" value="C:membrane"/>
    <property type="evidence" value="ECO:0007669"/>
    <property type="project" value="TreeGrafter"/>
</dbReference>
<comment type="similarity">
    <text evidence="2">Belongs to the glycosyl hydrolase 20 family.</text>
</comment>
<dbReference type="EMBL" id="QMEY01000007">
    <property type="protein sequence ID" value="RBQ18444.1"/>
    <property type="molecule type" value="Genomic_DNA"/>
</dbReference>
<dbReference type="GO" id="GO:0005975">
    <property type="term" value="P:carbohydrate metabolic process"/>
    <property type="evidence" value="ECO:0007669"/>
    <property type="project" value="InterPro"/>
</dbReference>
<feature type="domain" description="Beta-hexosaminidase bacterial type N-terminal" evidence="8">
    <location>
        <begin position="43"/>
        <end position="160"/>
    </location>
</feature>
<evidence type="ECO:0000256" key="6">
    <source>
        <dbReference type="PIRSR" id="PIRSR625705-1"/>
    </source>
</evidence>
<comment type="caution">
    <text evidence="9">The sequence shown here is derived from an EMBL/GenBank/DDBJ whole genome shotgun (WGS) entry which is preliminary data.</text>
</comment>
<evidence type="ECO:0000256" key="3">
    <source>
        <dbReference type="ARBA" id="ARBA00012663"/>
    </source>
</evidence>
<dbReference type="Gene3D" id="3.20.20.80">
    <property type="entry name" value="Glycosidases"/>
    <property type="match status" value="1"/>
</dbReference>
<dbReference type="PANTHER" id="PTHR22600:SF57">
    <property type="entry name" value="BETA-N-ACETYLHEXOSAMINIDASE"/>
    <property type="match status" value="1"/>
</dbReference>
<dbReference type="Proteomes" id="UP000253303">
    <property type="component" value="Unassembled WGS sequence"/>
</dbReference>
<dbReference type="PRINTS" id="PR00738">
    <property type="entry name" value="GLHYDRLASE20"/>
</dbReference>
<feature type="domain" description="Glycoside hydrolase family 20 catalytic" evidence="7">
    <location>
        <begin position="164"/>
        <end position="479"/>
    </location>
</feature>
<dbReference type="EC" id="3.2.1.52" evidence="3"/>
<dbReference type="OrthoDB" id="9763537at2"/>
<feature type="active site" description="Proton donor" evidence="6">
    <location>
        <position position="327"/>
    </location>
</feature>
<organism evidence="9 10">
    <name type="scientific">Spongiactinospora rosea</name>
    <dbReference type="NCBI Taxonomy" id="2248750"/>
    <lineage>
        <taxon>Bacteria</taxon>
        <taxon>Bacillati</taxon>
        <taxon>Actinomycetota</taxon>
        <taxon>Actinomycetes</taxon>
        <taxon>Streptosporangiales</taxon>
        <taxon>Streptosporangiaceae</taxon>
        <taxon>Spongiactinospora</taxon>
    </lineage>
</organism>
<keyword evidence="10" id="KW-1185">Reference proteome</keyword>
<evidence type="ECO:0000259" key="8">
    <source>
        <dbReference type="Pfam" id="PF02838"/>
    </source>
</evidence>
<dbReference type="InterPro" id="IPR015882">
    <property type="entry name" value="HEX_bac_N"/>
</dbReference>
<evidence type="ECO:0000256" key="4">
    <source>
        <dbReference type="ARBA" id="ARBA00022801"/>
    </source>
</evidence>
<evidence type="ECO:0000256" key="5">
    <source>
        <dbReference type="ARBA" id="ARBA00023295"/>
    </source>
</evidence>
<dbReference type="Pfam" id="PF02838">
    <property type="entry name" value="Glyco_hydro_20b"/>
    <property type="match status" value="1"/>
</dbReference>
<dbReference type="Pfam" id="PF00728">
    <property type="entry name" value="Glyco_hydro_20"/>
    <property type="match status" value="1"/>
</dbReference>
<dbReference type="AlphaFoldDB" id="A0A366LYQ3"/>